<dbReference type="GO" id="GO:0003677">
    <property type="term" value="F:DNA binding"/>
    <property type="evidence" value="ECO:0007669"/>
    <property type="project" value="InterPro"/>
</dbReference>
<evidence type="ECO:0000313" key="2">
    <source>
        <dbReference type="EMBL" id="KAA1427486.1"/>
    </source>
</evidence>
<proteinExistence type="predicted"/>
<reference evidence="2 3" key="2">
    <citation type="submission" date="2019-09" db="EMBL/GenBank/DDBJ databases">
        <authorList>
            <person name="Jin C."/>
        </authorList>
    </citation>
    <scope>NUCLEOTIDE SEQUENCE [LARGE SCALE GENOMIC DNA]</scope>
    <source>
        <strain evidence="2 3">BN140041</strain>
    </source>
</reference>
<dbReference type="AlphaFoldDB" id="A0A5B1M4B2"/>
<dbReference type="RefSeq" id="WP_149749851.1">
    <property type="nucleotide sequence ID" value="NZ_VUJW01000003.1"/>
</dbReference>
<accession>A0A5B1M4B2</accession>
<dbReference type="GO" id="GO:0009307">
    <property type="term" value="P:DNA restriction-modification system"/>
    <property type="evidence" value="ECO:0007669"/>
    <property type="project" value="InterPro"/>
</dbReference>
<keyword evidence="2" id="KW-0378">Hydrolase</keyword>
<comment type="caution">
    <text evidence="2">The sequence shown here is derived from an EMBL/GenBank/DDBJ whole genome shotgun (WGS) entry which is preliminary data.</text>
</comment>
<dbReference type="EMBL" id="VUJW01000003">
    <property type="protein sequence ID" value="KAA1427486.1"/>
    <property type="molecule type" value="Genomic_DNA"/>
</dbReference>
<dbReference type="PANTHER" id="PTHR30015">
    <property type="entry name" value="MRR RESTRICTION SYSTEM PROTEIN"/>
    <property type="match status" value="1"/>
</dbReference>
<gene>
    <name evidence="2" type="ORF">F0U47_08435</name>
</gene>
<dbReference type="Pfam" id="PF04471">
    <property type="entry name" value="Mrr_cat"/>
    <property type="match status" value="1"/>
</dbReference>
<dbReference type="InterPro" id="IPR007560">
    <property type="entry name" value="Restrct_endonuc_IV_Mrr"/>
</dbReference>
<protein>
    <submittedName>
        <fullName evidence="2">Restriction endonuclease</fullName>
    </submittedName>
</protein>
<dbReference type="PANTHER" id="PTHR30015:SF7">
    <property type="entry name" value="TYPE IV METHYL-DIRECTED RESTRICTION ENZYME ECOKMRR"/>
    <property type="match status" value="1"/>
</dbReference>
<reference evidence="2 3" key="1">
    <citation type="submission" date="2019-09" db="EMBL/GenBank/DDBJ databases">
        <title>Nocardioides panacisoli sp. nov., isolated from the soil of a ginseng field.</title>
        <authorList>
            <person name="Cho C."/>
        </authorList>
    </citation>
    <scope>NUCLEOTIDE SEQUENCE [LARGE SCALE GENOMIC DNA]</scope>
    <source>
        <strain evidence="2 3">BN140041</strain>
    </source>
</reference>
<name>A0A5B1M4B2_9ACTN</name>
<feature type="domain" description="Restriction endonuclease type IV Mrr" evidence="1">
    <location>
        <begin position="7"/>
        <end position="117"/>
    </location>
</feature>
<keyword evidence="2" id="KW-0540">Nuclease</keyword>
<evidence type="ECO:0000259" key="1">
    <source>
        <dbReference type="Pfam" id="PF04471"/>
    </source>
</evidence>
<organism evidence="2 3">
    <name type="scientific">Nocardioides antri</name>
    <dbReference type="NCBI Taxonomy" id="2607659"/>
    <lineage>
        <taxon>Bacteria</taxon>
        <taxon>Bacillati</taxon>
        <taxon>Actinomycetota</taxon>
        <taxon>Actinomycetes</taxon>
        <taxon>Propionibacteriales</taxon>
        <taxon>Nocardioidaceae</taxon>
        <taxon>Nocardioides</taxon>
    </lineage>
</organism>
<dbReference type="InterPro" id="IPR011335">
    <property type="entry name" value="Restrct_endonuc-II-like"/>
</dbReference>
<sequence length="238" mass="25632">MKSEPPWKQYQEEAAAFFRGIGLEAETNVAVEGARGKHNVDVAVRGGRAGLRQLWIVECKRLGRDGVSKDKVMTLAQIVQDVGADRGILVCENGFQAGAIRAATRSNVTLTSLSDLRENAANERDQIEARAILNKLVMLQDELGRHAVVERSPGTARITYPAGVPVEDILPMHARLGMAQSGLLRALAGVYPVLVDIDPRTDVPTRADSLSAAVALAGSVVDYADTRLATWRALPDKA</sequence>
<dbReference type="Gene3D" id="3.40.1350.10">
    <property type="match status" value="1"/>
</dbReference>
<dbReference type="GO" id="GO:0015666">
    <property type="term" value="F:restriction endodeoxyribonuclease activity"/>
    <property type="evidence" value="ECO:0007669"/>
    <property type="project" value="TreeGrafter"/>
</dbReference>
<dbReference type="Proteomes" id="UP000324351">
    <property type="component" value="Unassembled WGS sequence"/>
</dbReference>
<dbReference type="InterPro" id="IPR052906">
    <property type="entry name" value="Type_IV_Methyl-Rstrct_Enzyme"/>
</dbReference>
<dbReference type="SUPFAM" id="SSF52980">
    <property type="entry name" value="Restriction endonuclease-like"/>
    <property type="match status" value="1"/>
</dbReference>
<evidence type="ECO:0000313" key="3">
    <source>
        <dbReference type="Proteomes" id="UP000324351"/>
    </source>
</evidence>
<keyword evidence="2" id="KW-0255">Endonuclease</keyword>
<keyword evidence="3" id="KW-1185">Reference proteome</keyword>
<dbReference type="InterPro" id="IPR011856">
    <property type="entry name" value="tRNA_endonuc-like_dom_sf"/>
</dbReference>